<dbReference type="GO" id="GO:0008312">
    <property type="term" value="F:7S RNA binding"/>
    <property type="evidence" value="ECO:0007669"/>
    <property type="project" value="InterPro"/>
</dbReference>
<evidence type="ECO:0000256" key="4">
    <source>
        <dbReference type="ARBA" id="ARBA00023135"/>
    </source>
</evidence>
<evidence type="ECO:0000256" key="8">
    <source>
        <dbReference type="SAM" id="SignalP"/>
    </source>
</evidence>
<keyword evidence="4" id="KW-0733">Signal recognition particle</keyword>
<comment type="caution">
    <text evidence="9">The sequence shown here is derived from an EMBL/GenBank/DDBJ whole genome shotgun (WGS) entry which is preliminary data.</text>
</comment>
<keyword evidence="10" id="KW-1185">Reference proteome</keyword>
<dbReference type="EMBL" id="BTRK01000005">
    <property type="protein sequence ID" value="GMR53250.1"/>
    <property type="molecule type" value="Genomic_DNA"/>
</dbReference>
<reference evidence="10" key="1">
    <citation type="submission" date="2022-10" db="EMBL/GenBank/DDBJ databases">
        <title>Genome assembly of Pristionchus species.</title>
        <authorList>
            <person name="Yoshida K."/>
            <person name="Sommer R.J."/>
        </authorList>
    </citation>
    <scope>NUCLEOTIDE SEQUENCE [LARGE SCALE GENOMIC DNA]</scope>
    <source>
        <strain evidence="10">RS5460</strain>
    </source>
</reference>
<comment type="similarity">
    <text evidence="2">Belongs to the SRP19 family.</text>
</comment>
<dbReference type="PANTHER" id="PTHR17453:SF0">
    <property type="entry name" value="SIGNAL RECOGNITION PARTICLE 19 KDA PROTEIN"/>
    <property type="match status" value="1"/>
</dbReference>
<evidence type="ECO:0008006" key="11">
    <source>
        <dbReference type="Google" id="ProtNLM"/>
    </source>
</evidence>
<proteinExistence type="inferred from homology"/>
<name>A0AAN5I6N5_9BILA</name>
<feature type="region of interest" description="Disordered" evidence="7">
    <location>
        <begin position="127"/>
        <end position="152"/>
    </location>
</feature>
<keyword evidence="5" id="KW-0687">Ribonucleoprotein</keyword>
<dbReference type="GO" id="GO:0005786">
    <property type="term" value="C:signal recognition particle, endoplasmic reticulum targeting"/>
    <property type="evidence" value="ECO:0007669"/>
    <property type="project" value="UniProtKB-KW"/>
</dbReference>
<evidence type="ECO:0000256" key="3">
    <source>
        <dbReference type="ARBA" id="ARBA00022490"/>
    </source>
</evidence>
<feature type="signal peptide" evidence="8">
    <location>
        <begin position="1"/>
        <end position="18"/>
    </location>
</feature>
<evidence type="ECO:0000256" key="1">
    <source>
        <dbReference type="ARBA" id="ARBA00004496"/>
    </source>
</evidence>
<feature type="compositionally biased region" description="Low complexity" evidence="7">
    <location>
        <begin position="128"/>
        <end position="144"/>
    </location>
</feature>
<evidence type="ECO:0000256" key="6">
    <source>
        <dbReference type="ARBA" id="ARBA00045518"/>
    </source>
</evidence>
<feature type="non-terminal residue" evidence="9">
    <location>
        <position position="1"/>
    </location>
</feature>
<comment type="function">
    <text evidence="6">Component of the signal recognition particle (SRP) complex, a ribonucleoprotein complex that mediates the cotranslational targeting of secretory and membrane proteins to the endoplasmic reticulum (ER). Binds directly to 7SL RNA. Mediates binding of SRP54 to the SRP complex.</text>
</comment>
<feature type="chain" id="PRO_5042908784" description="Signal recognition particle 19 kDa protein" evidence="8">
    <location>
        <begin position="19"/>
        <end position="152"/>
    </location>
</feature>
<evidence type="ECO:0000256" key="7">
    <source>
        <dbReference type="SAM" id="MobiDB-lite"/>
    </source>
</evidence>
<dbReference type="PANTHER" id="PTHR17453">
    <property type="entry name" value="SIGNAL RECOGNITION PARTICLE 19 KD PROTEIN"/>
    <property type="match status" value="1"/>
</dbReference>
<dbReference type="InterPro" id="IPR036521">
    <property type="entry name" value="SRP19-like_sf"/>
</dbReference>
<evidence type="ECO:0000256" key="2">
    <source>
        <dbReference type="ARBA" id="ARBA00008910"/>
    </source>
</evidence>
<accession>A0AAN5I6N5</accession>
<protein>
    <recommendedName>
        <fullName evidence="11">Signal recognition particle 19 kDa protein</fullName>
    </recommendedName>
</protein>
<dbReference type="Pfam" id="PF01922">
    <property type="entry name" value="SRP19"/>
    <property type="match status" value="1"/>
</dbReference>
<keyword evidence="8" id="KW-0732">Signal</keyword>
<dbReference type="Gene3D" id="3.30.56.30">
    <property type="entry name" value="Signal recognition particle, SRP19-like subunit"/>
    <property type="match status" value="1"/>
</dbReference>
<dbReference type="GO" id="GO:0006617">
    <property type="term" value="P:SRP-dependent cotranslational protein targeting to membrane, signal sequence recognition"/>
    <property type="evidence" value="ECO:0007669"/>
    <property type="project" value="TreeGrafter"/>
</dbReference>
<dbReference type="SUPFAM" id="SSF69695">
    <property type="entry name" value="SRP19"/>
    <property type="match status" value="1"/>
</dbReference>
<dbReference type="Proteomes" id="UP001328107">
    <property type="component" value="Unassembled WGS sequence"/>
</dbReference>
<evidence type="ECO:0000256" key="5">
    <source>
        <dbReference type="ARBA" id="ARBA00023274"/>
    </source>
</evidence>
<evidence type="ECO:0000313" key="9">
    <source>
        <dbReference type="EMBL" id="GMR53250.1"/>
    </source>
</evidence>
<dbReference type="InterPro" id="IPR002778">
    <property type="entry name" value="Signal_recog_particle_SRP19"/>
</dbReference>
<keyword evidence="3" id="KW-0963">Cytoplasm</keyword>
<comment type="subcellular location">
    <subcellularLocation>
        <location evidence="1">Cytoplasm</location>
    </subcellularLocation>
</comment>
<organism evidence="9 10">
    <name type="scientific">Pristionchus mayeri</name>
    <dbReference type="NCBI Taxonomy" id="1317129"/>
    <lineage>
        <taxon>Eukaryota</taxon>
        <taxon>Metazoa</taxon>
        <taxon>Ecdysozoa</taxon>
        <taxon>Nematoda</taxon>
        <taxon>Chromadorea</taxon>
        <taxon>Rhabditida</taxon>
        <taxon>Rhabditina</taxon>
        <taxon>Diplogasteromorpha</taxon>
        <taxon>Diplogasteroidea</taxon>
        <taxon>Neodiplogasteridae</taxon>
        <taxon>Pristionchus</taxon>
    </lineage>
</organism>
<sequence>LLIFLLLEMATIISKPHSDPSRWVVIYPCYLNSKKSTAEGRKISKQLAVPDPTIEEILMIVNNGGFKVGAERKLHPRDPERDNMQLMGRVRVQLKNDDGTPVNAEVPSRIALYRYIAGLIPKLKTRLPGAPSGGAAPAVSSTTGGKKKNKKK</sequence>
<gene>
    <name evidence="9" type="ORF">PMAYCL1PPCAC_23445</name>
</gene>
<dbReference type="AlphaFoldDB" id="A0AAN5I6N5"/>
<evidence type="ECO:0000313" key="10">
    <source>
        <dbReference type="Proteomes" id="UP001328107"/>
    </source>
</evidence>